<dbReference type="GO" id="GO:0005524">
    <property type="term" value="F:ATP binding"/>
    <property type="evidence" value="ECO:0007669"/>
    <property type="project" value="InterPro"/>
</dbReference>
<dbReference type="AlphaFoldDB" id="A0A4P9XMB0"/>
<feature type="domain" description="ATPase AAA-type core" evidence="1">
    <location>
        <begin position="39"/>
        <end position="98"/>
    </location>
</feature>
<dbReference type="EMBL" id="KZ992776">
    <property type="protein sequence ID" value="RKP07034.1"/>
    <property type="molecule type" value="Genomic_DNA"/>
</dbReference>
<dbReference type="InterPro" id="IPR003959">
    <property type="entry name" value="ATPase_AAA_core"/>
</dbReference>
<dbReference type="Proteomes" id="UP000271241">
    <property type="component" value="Unassembled WGS sequence"/>
</dbReference>
<evidence type="ECO:0000259" key="1">
    <source>
        <dbReference type="Pfam" id="PF00004"/>
    </source>
</evidence>
<evidence type="ECO:0000313" key="2">
    <source>
        <dbReference type="EMBL" id="RKP07034.1"/>
    </source>
</evidence>
<keyword evidence="3" id="KW-1185">Reference proteome</keyword>
<dbReference type="GO" id="GO:0016887">
    <property type="term" value="F:ATP hydrolysis activity"/>
    <property type="evidence" value="ECO:0007669"/>
    <property type="project" value="InterPro"/>
</dbReference>
<dbReference type="Gene3D" id="3.40.50.300">
    <property type="entry name" value="P-loop containing nucleotide triphosphate hydrolases"/>
    <property type="match status" value="1"/>
</dbReference>
<dbReference type="SUPFAM" id="SSF52540">
    <property type="entry name" value="P-loop containing nucleoside triphosphate hydrolases"/>
    <property type="match status" value="1"/>
</dbReference>
<sequence>MASVMLDRATEAVLKHDLACYLADRDFYRRAGQPYHRGYLLHGRPGTGKTTLIHALAAELCRDIYYMDLRSIHTDDALQSAFRTVPSGQMIVLEDVDA</sequence>
<gene>
    <name evidence="2" type="ORF">THASP1DRAFT_11618</name>
</gene>
<organism evidence="2 3">
    <name type="scientific">Thamnocephalis sphaerospora</name>
    <dbReference type="NCBI Taxonomy" id="78915"/>
    <lineage>
        <taxon>Eukaryota</taxon>
        <taxon>Fungi</taxon>
        <taxon>Fungi incertae sedis</taxon>
        <taxon>Zoopagomycota</taxon>
        <taxon>Zoopagomycotina</taxon>
        <taxon>Zoopagomycetes</taxon>
        <taxon>Zoopagales</taxon>
        <taxon>Sigmoideomycetaceae</taxon>
        <taxon>Thamnocephalis</taxon>
    </lineage>
</organism>
<proteinExistence type="predicted"/>
<dbReference type="Pfam" id="PF00004">
    <property type="entry name" value="AAA"/>
    <property type="match status" value="1"/>
</dbReference>
<feature type="non-terminal residue" evidence="2">
    <location>
        <position position="98"/>
    </location>
</feature>
<dbReference type="InterPro" id="IPR050747">
    <property type="entry name" value="Mitochondrial_chaperone_BCS1"/>
</dbReference>
<keyword evidence="2" id="KW-0378">Hydrolase</keyword>
<name>A0A4P9XMB0_9FUNG</name>
<reference evidence="3" key="1">
    <citation type="journal article" date="2018" name="Nat. Microbiol.">
        <title>Leveraging single-cell genomics to expand the fungal tree of life.</title>
        <authorList>
            <person name="Ahrendt S.R."/>
            <person name="Quandt C.A."/>
            <person name="Ciobanu D."/>
            <person name="Clum A."/>
            <person name="Salamov A."/>
            <person name="Andreopoulos B."/>
            <person name="Cheng J.F."/>
            <person name="Woyke T."/>
            <person name="Pelin A."/>
            <person name="Henrissat B."/>
            <person name="Reynolds N.K."/>
            <person name="Benny G.L."/>
            <person name="Smith M.E."/>
            <person name="James T.Y."/>
            <person name="Grigoriev I.V."/>
        </authorList>
    </citation>
    <scope>NUCLEOTIDE SEQUENCE [LARGE SCALE GENOMIC DNA]</scope>
    <source>
        <strain evidence="3">RSA 1356</strain>
    </source>
</reference>
<accession>A0A4P9XMB0</accession>
<dbReference type="STRING" id="78915.A0A4P9XMB0"/>
<evidence type="ECO:0000313" key="3">
    <source>
        <dbReference type="Proteomes" id="UP000271241"/>
    </source>
</evidence>
<dbReference type="InterPro" id="IPR027417">
    <property type="entry name" value="P-loop_NTPase"/>
</dbReference>
<protein>
    <submittedName>
        <fullName evidence="2">P-loop containing nucleoside triphosphate hydrolase protein</fullName>
    </submittedName>
</protein>
<dbReference type="PANTHER" id="PTHR23070">
    <property type="entry name" value="BCS1 AAA-TYPE ATPASE"/>
    <property type="match status" value="1"/>
</dbReference>
<dbReference type="OrthoDB" id="10251412at2759"/>